<dbReference type="GO" id="GO:0000993">
    <property type="term" value="F:RNA polymerase II complex binding"/>
    <property type="evidence" value="ECO:0000318"/>
    <property type="project" value="GO_Central"/>
</dbReference>
<keyword evidence="5 11" id="KW-0479">Metal-binding</keyword>
<evidence type="ECO:0000256" key="3">
    <source>
        <dbReference type="ARBA" id="ARBA00009730"/>
    </source>
</evidence>
<dbReference type="SUPFAM" id="SSF57783">
    <property type="entry name" value="Zinc beta-ribbon"/>
    <property type="match status" value="1"/>
</dbReference>
<dbReference type="STRING" id="2711.A0A067FW17"/>
<name>A0A067FW17_CITSI</name>
<evidence type="ECO:0000256" key="10">
    <source>
        <dbReference type="ARBA" id="ARBA00023242"/>
    </source>
</evidence>
<evidence type="ECO:0000256" key="5">
    <source>
        <dbReference type="ARBA" id="ARBA00022723"/>
    </source>
</evidence>
<comment type="function">
    <text evidence="1 11">Transcription elongation factor implicated in the maintenance of proper chromatin structure in actively transcribed regions.</text>
</comment>
<keyword evidence="8 11" id="KW-0805">Transcription regulation</keyword>
<dbReference type="GO" id="GO:0006368">
    <property type="term" value="P:transcription elongation by RNA polymerase II"/>
    <property type="evidence" value="ECO:0000318"/>
    <property type="project" value="GO_Central"/>
</dbReference>
<keyword evidence="13" id="KW-1185">Reference proteome</keyword>
<protein>
    <recommendedName>
        <fullName evidence="4 11">Transcription elongation factor 1 homolog</fullName>
    </recommendedName>
</protein>
<comment type="subcellular location">
    <subcellularLocation>
        <location evidence="2 11">Nucleus</location>
    </subcellularLocation>
</comment>
<dbReference type="SMR" id="A0A067FW17"/>
<gene>
    <name evidence="12" type="ORF">CISIN_1g035653mg</name>
</gene>
<dbReference type="EMBL" id="KK784896">
    <property type="protein sequence ID" value="KDO67627.1"/>
    <property type="molecule type" value="Genomic_DNA"/>
</dbReference>
<dbReference type="GO" id="GO:0008270">
    <property type="term" value="F:zinc ion binding"/>
    <property type="evidence" value="ECO:0007669"/>
    <property type="project" value="UniProtKB-KW"/>
</dbReference>
<dbReference type="FunFam" id="2.20.25.190:FF:000001">
    <property type="entry name" value="Transcription elongation factor 1 homolog"/>
    <property type="match status" value="1"/>
</dbReference>
<keyword evidence="7 11" id="KW-0862">Zinc</keyword>
<dbReference type="Gene3D" id="2.20.25.190">
    <property type="match status" value="1"/>
</dbReference>
<proteinExistence type="inferred from homology"/>
<evidence type="ECO:0000256" key="2">
    <source>
        <dbReference type="ARBA" id="ARBA00004123"/>
    </source>
</evidence>
<reference evidence="12 13" key="1">
    <citation type="submission" date="2014-04" db="EMBL/GenBank/DDBJ databases">
        <authorList>
            <consortium name="International Citrus Genome Consortium"/>
            <person name="Gmitter F."/>
            <person name="Chen C."/>
            <person name="Farmerie W."/>
            <person name="Harkins T."/>
            <person name="Desany B."/>
            <person name="Mohiuddin M."/>
            <person name="Kodira C."/>
            <person name="Borodovsky M."/>
            <person name="Lomsadze A."/>
            <person name="Burns P."/>
            <person name="Jenkins J."/>
            <person name="Prochnik S."/>
            <person name="Shu S."/>
            <person name="Chapman J."/>
            <person name="Pitluck S."/>
            <person name="Schmutz J."/>
            <person name="Rokhsar D."/>
        </authorList>
    </citation>
    <scope>NUCLEOTIDE SEQUENCE</scope>
</reference>
<dbReference type="InterPro" id="IPR007808">
    <property type="entry name" value="Elf1"/>
</dbReference>
<dbReference type="InterPro" id="IPR038567">
    <property type="entry name" value="T_Elf1_sf"/>
</dbReference>
<sequence length="87" mass="9971">MGKRKSRKAKAVGVKKTKGMEKLDTQFQCPFCGHGTSVECRIDKKIQIGEAFCWNCLERFCTQIHALTEPIDIYAEWIDECERANNS</sequence>
<dbReference type="AlphaFoldDB" id="A0A067FW17"/>
<evidence type="ECO:0000256" key="6">
    <source>
        <dbReference type="ARBA" id="ARBA00022771"/>
    </source>
</evidence>
<dbReference type="Proteomes" id="UP000027120">
    <property type="component" value="Unassembled WGS sequence"/>
</dbReference>
<evidence type="ECO:0000256" key="4">
    <source>
        <dbReference type="ARBA" id="ARBA00014973"/>
    </source>
</evidence>
<evidence type="ECO:0000256" key="7">
    <source>
        <dbReference type="ARBA" id="ARBA00022833"/>
    </source>
</evidence>
<evidence type="ECO:0000256" key="11">
    <source>
        <dbReference type="RuleBase" id="RU364033"/>
    </source>
</evidence>
<keyword evidence="9 11" id="KW-0804">Transcription</keyword>
<organism evidence="12 13">
    <name type="scientific">Citrus sinensis</name>
    <name type="common">Sweet orange</name>
    <name type="synonym">Citrus aurantium var. sinensis</name>
    <dbReference type="NCBI Taxonomy" id="2711"/>
    <lineage>
        <taxon>Eukaryota</taxon>
        <taxon>Viridiplantae</taxon>
        <taxon>Streptophyta</taxon>
        <taxon>Embryophyta</taxon>
        <taxon>Tracheophyta</taxon>
        <taxon>Spermatophyta</taxon>
        <taxon>Magnoliopsida</taxon>
        <taxon>eudicotyledons</taxon>
        <taxon>Gunneridae</taxon>
        <taxon>Pentapetalae</taxon>
        <taxon>rosids</taxon>
        <taxon>malvids</taxon>
        <taxon>Sapindales</taxon>
        <taxon>Rutaceae</taxon>
        <taxon>Aurantioideae</taxon>
        <taxon>Citrus</taxon>
    </lineage>
</organism>
<dbReference type="GO" id="GO:0008023">
    <property type="term" value="C:transcription elongation factor complex"/>
    <property type="evidence" value="ECO:0000318"/>
    <property type="project" value="GO_Central"/>
</dbReference>
<accession>A0A067FW17</accession>
<keyword evidence="6 11" id="KW-0863">Zinc-finger</keyword>
<keyword evidence="10 11" id="KW-0539">Nucleus</keyword>
<dbReference type="PANTHER" id="PTHR20934">
    <property type="entry name" value="TRANSCRIPTION ELONGATION FACTOR 1 HOMOLOG"/>
    <property type="match status" value="1"/>
</dbReference>
<evidence type="ECO:0000256" key="8">
    <source>
        <dbReference type="ARBA" id="ARBA00023015"/>
    </source>
</evidence>
<dbReference type="Pfam" id="PF05129">
    <property type="entry name" value="Zn_ribbon_Elf1"/>
    <property type="match status" value="1"/>
</dbReference>
<evidence type="ECO:0000256" key="9">
    <source>
        <dbReference type="ARBA" id="ARBA00023163"/>
    </source>
</evidence>
<evidence type="ECO:0000313" key="12">
    <source>
        <dbReference type="EMBL" id="KDO67627.1"/>
    </source>
</evidence>
<evidence type="ECO:0000256" key="1">
    <source>
        <dbReference type="ARBA" id="ARBA00003357"/>
    </source>
</evidence>
<dbReference type="PANTHER" id="PTHR20934:SF7">
    <property type="entry name" value="TRANSCRIPTION ELONGATION FACTOR 1 HOMOLOG"/>
    <property type="match status" value="1"/>
</dbReference>
<comment type="similarity">
    <text evidence="3 11">Belongs to the ELOF1 family.</text>
</comment>
<evidence type="ECO:0000313" key="13">
    <source>
        <dbReference type="Proteomes" id="UP000027120"/>
    </source>
</evidence>